<name>A0ABR4GU25_9EURO</name>
<feature type="compositionally biased region" description="Low complexity" evidence="1">
    <location>
        <begin position="77"/>
        <end position="89"/>
    </location>
</feature>
<feature type="compositionally biased region" description="Basic and acidic residues" evidence="1">
    <location>
        <begin position="36"/>
        <end position="45"/>
    </location>
</feature>
<reference evidence="3 4" key="1">
    <citation type="submission" date="2024-07" db="EMBL/GenBank/DDBJ databases">
        <title>Section-level genome sequencing and comparative genomics of Aspergillus sections Usti and Cavernicolus.</title>
        <authorList>
            <consortium name="Lawrence Berkeley National Laboratory"/>
            <person name="Nybo J.L."/>
            <person name="Vesth T.C."/>
            <person name="Theobald S."/>
            <person name="Frisvad J.C."/>
            <person name="Larsen T.O."/>
            <person name="Kjaerboelling I."/>
            <person name="Rothschild-Mancinelli K."/>
            <person name="Lyhne E.K."/>
            <person name="Kogle M.E."/>
            <person name="Barry K."/>
            <person name="Clum A."/>
            <person name="Na H."/>
            <person name="Ledsgaard L."/>
            <person name="Lin J."/>
            <person name="Lipzen A."/>
            <person name="Kuo A."/>
            <person name="Riley R."/>
            <person name="Mondo S."/>
            <person name="Labutti K."/>
            <person name="Haridas S."/>
            <person name="Pangalinan J."/>
            <person name="Salamov A.A."/>
            <person name="Simmons B.A."/>
            <person name="Magnuson J.K."/>
            <person name="Chen J."/>
            <person name="Drula E."/>
            <person name="Henrissat B."/>
            <person name="Wiebenga A."/>
            <person name="Lubbers R.J."/>
            <person name="Gomes A.C."/>
            <person name="Makela M.R."/>
            <person name="Stajich J."/>
            <person name="Grigoriev I.V."/>
            <person name="Mortensen U.H."/>
            <person name="De Vries R.P."/>
            <person name="Baker S.E."/>
            <person name="Andersen M.R."/>
        </authorList>
    </citation>
    <scope>NUCLEOTIDE SEQUENCE [LARGE SCALE GENOMIC DNA]</scope>
    <source>
        <strain evidence="3 4">CBS 588.65</strain>
    </source>
</reference>
<organism evidence="3 4">
    <name type="scientific">Aspergillus granulosus</name>
    <dbReference type="NCBI Taxonomy" id="176169"/>
    <lineage>
        <taxon>Eukaryota</taxon>
        <taxon>Fungi</taxon>
        <taxon>Dikarya</taxon>
        <taxon>Ascomycota</taxon>
        <taxon>Pezizomycotina</taxon>
        <taxon>Eurotiomycetes</taxon>
        <taxon>Eurotiomycetidae</taxon>
        <taxon>Eurotiales</taxon>
        <taxon>Aspergillaceae</taxon>
        <taxon>Aspergillus</taxon>
        <taxon>Aspergillus subgen. Nidulantes</taxon>
    </lineage>
</organism>
<dbReference type="Pfam" id="PF20516">
    <property type="entry name" value="PDDEXK_12"/>
    <property type="match status" value="1"/>
</dbReference>
<keyword evidence="4" id="KW-1185">Reference proteome</keyword>
<feature type="domain" description="PD-(D/E)XK nuclease-like" evidence="2">
    <location>
        <begin position="156"/>
        <end position="394"/>
    </location>
</feature>
<feature type="compositionally biased region" description="Polar residues" evidence="1">
    <location>
        <begin position="47"/>
        <end position="65"/>
    </location>
</feature>
<sequence>MTPEEIIEWRRFHDMLAATTPNPISKPADPPLSPSKKPDAKDGDTPKASSSRRTVASLQPASAATTFPVLESQCEQSSRTSGRSSPSKRMAALELYSEGVESRVLSLTDPNLPAPLAELLVELEKCSLGVGVISSDLRAEIDEQAKQNPSLCIYLDYMFADSADRDRIGPTPSLTDVAILVEEAEECQAAMQSEAGWNAMVHYPLLYKAIYGQRRQNQLVGFSLCTTAKVIREYLPVHSLAKMVDFCVCVHPDVDKIAFEAIKSLRLELPFNVINHTDFLPLRGRPIAISIGTKRRYSEHLATAELQLGTWHAAQWRLLEDLVTRCGGSFDGLPFLPAIIVHGHYWSFAATTRQQQTTVLWLEKCFGSTSSLLGVYRTVWGLQRLAKWVAEVYWPWFRKNALGVSTG</sequence>
<dbReference type="InterPro" id="IPR046797">
    <property type="entry name" value="PDDEXK_12"/>
</dbReference>
<proteinExistence type="predicted"/>
<feature type="region of interest" description="Disordered" evidence="1">
    <location>
        <begin position="17"/>
        <end position="90"/>
    </location>
</feature>
<evidence type="ECO:0000313" key="3">
    <source>
        <dbReference type="EMBL" id="KAL2802427.1"/>
    </source>
</evidence>
<evidence type="ECO:0000313" key="4">
    <source>
        <dbReference type="Proteomes" id="UP001610334"/>
    </source>
</evidence>
<dbReference type="EMBL" id="JBFXLT010000183">
    <property type="protein sequence ID" value="KAL2802427.1"/>
    <property type="molecule type" value="Genomic_DNA"/>
</dbReference>
<dbReference type="Proteomes" id="UP001610334">
    <property type="component" value="Unassembled WGS sequence"/>
</dbReference>
<evidence type="ECO:0000259" key="2">
    <source>
        <dbReference type="Pfam" id="PF20516"/>
    </source>
</evidence>
<gene>
    <name evidence="3" type="ORF">BJX63DRAFT_437878</name>
</gene>
<protein>
    <recommendedName>
        <fullName evidence="2">PD-(D/E)XK nuclease-like domain-containing protein</fullName>
    </recommendedName>
</protein>
<evidence type="ECO:0000256" key="1">
    <source>
        <dbReference type="SAM" id="MobiDB-lite"/>
    </source>
</evidence>
<comment type="caution">
    <text evidence="3">The sequence shown here is derived from an EMBL/GenBank/DDBJ whole genome shotgun (WGS) entry which is preliminary data.</text>
</comment>
<accession>A0ABR4GU25</accession>